<dbReference type="OrthoDB" id="9803702at2"/>
<dbReference type="InterPro" id="IPR018762">
    <property type="entry name" value="ChpT_C"/>
</dbReference>
<dbReference type="AlphaFoldDB" id="A0A1R3WJL4"/>
<dbReference type="InterPro" id="IPR036890">
    <property type="entry name" value="HATPase_C_sf"/>
</dbReference>
<dbReference type="Gene3D" id="1.10.287.130">
    <property type="match status" value="1"/>
</dbReference>
<dbReference type="Pfam" id="PF10090">
    <property type="entry name" value="HPTransfase"/>
    <property type="match status" value="1"/>
</dbReference>
<dbReference type="Gene3D" id="3.30.565.10">
    <property type="entry name" value="Histidine kinase-like ATPase, C-terminal domain"/>
    <property type="match status" value="1"/>
</dbReference>
<name>A0A1R3WJL4_9RHOB</name>
<keyword evidence="3" id="KW-1185">Reference proteome</keyword>
<dbReference type="EMBL" id="FTPR01000001">
    <property type="protein sequence ID" value="SIT78107.1"/>
    <property type="molecule type" value="Genomic_DNA"/>
</dbReference>
<organism evidence="2 3">
    <name type="scientific">Yoonia rosea</name>
    <dbReference type="NCBI Taxonomy" id="287098"/>
    <lineage>
        <taxon>Bacteria</taxon>
        <taxon>Pseudomonadati</taxon>
        <taxon>Pseudomonadota</taxon>
        <taxon>Alphaproteobacteria</taxon>
        <taxon>Rhodobacterales</taxon>
        <taxon>Paracoccaceae</taxon>
        <taxon>Yoonia</taxon>
    </lineage>
</organism>
<dbReference type="GO" id="GO:0016740">
    <property type="term" value="F:transferase activity"/>
    <property type="evidence" value="ECO:0007669"/>
    <property type="project" value="UniProtKB-KW"/>
</dbReference>
<evidence type="ECO:0000313" key="2">
    <source>
        <dbReference type="EMBL" id="SIT78107.1"/>
    </source>
</evidence>
<dbReference type="RefSeq" id="WP_076658390.1">
    <property type="nucleotide sequence ID" value="NZ_FTPR01000001.1"/>
</dbReference>
<dbReference type="Proteomes" id="UP000186997">
    <property type="component" value="Unassembled WGS sequence"/>
</dbReference>
<dbReference type="STRING" id="287098.SAMN05421665_0711"/>
<gene>
    <name evidence="2" type="ORF">SAMN05421665_0711</name>
</gene>
<feature type="domain" description="Histidine phosphotransferase ChpT C-terminal" evidence="1">
    <location>
        <begin position="75"/>
        <end position="187"/>
    </location>
</feature>
<protein>
    <submittedName>
        <fullName evidence="2">Histidine phosphotransferase ChpT</fullName>
    </submittedName>
</protein>
<proteinExistence type="predicted"/>
<accession>A0A1R3WJL4</accession>
<keyword evidence="2" id="KW-0808">Transferase</keyword>
<sequence length="196" mass="21556">MQPDLAALVGSRICHDLISPIGAIGNGVELLALTDGDTGAEMDLINESVQNASARIRYFRIAYGAATEEQSVSRSEILSILAATARGGRINYIWKIEGDQPRRLVRAALLMLQALESTMPLGGDIQITRDGETWVMRAEGPRLAVDQELWDNISAPQMGFRYTAAHVQFALLPGVLAEAQRLLQFRHMSDHLIARF</sequence>
<reference evidence="3" key="1">
    <citation type="submission" date="2017-01" db="EMBL/GenBank/DDBJ databases">
        <authorList>
            <person name="Varghese N."/>
            <person name="Submissions S."/>
        </authorList>
    </citation>
    <scope>NUCLEOTIDE SEQUENCE [LARGE SCALE GENOMIC DNA]</scope>
    <source>
        <strain evidence="3">DSM 29591</strain>
    </source>
</reference>
<evidence type="ECO:0000313" key="3">
    <source>
        <dbReference type="Proteomes" id="UP000186997"/>
    </source>
</evidence>
<evidence type="ECO:0000259" key="1">
    <source>
        <dbReference type="Pfam" id="PF10090"/>
    </source>
</evidence>